<comment type="subcellular location">
    <subcellularLocation>
        <location evidence="1">Membrane</location>
    </subcellularLocation>
</comment>
<evidence type="ECO:0000259" key="8">
    <source>
        <dbReference type="PROSITE" id="PS50111"/>
    </source>
</evidence>
<dbReference type="EMBL" id="CP065713">
    <property type="protein sequence ID" value="QPT10585.1"/>
    <property type="molecule type" value="Genomic_DNA"/>
</dbReference>
<dbReference type="AlphaFoldDB" id="A0A7T3E7F3"/>
<evidence type="ECO:0000256" key="2">
    <source>
        <dbReference type="ARBA" id="ARBA00022500"/>
    </source>
</evidence>
<feature type="region of interest" description="Disordered" evidence="6">
    <location>
        <begin position="432"/>
        <end position="451"/>
    </location>
</feature>
<evidence type="ECO:0000313" key="11">
    <source>
        <dbReference type="Proteomes" id="UP000594836"/>
    </source>
</evidence>
<dbReference type="InterPro" id="IPR051310">
    <property type="entry name" value="MCP_chemotaxis"/>
</dbReference>
<dbReference type="InterPro" id="IPR003660">
    <property type="entry name" value="HAMP_dom"/>
</dbReference>
<dbReference type="PROSITE" id="PS50885">
    <property type="entry name" value="HAMP"/>
    <property type="match status" value="2"/>
</dbReference>
<keyword evidence="4" id="KW-0807">Transducer</keyword>
<reference evidence="10 11" key="1">
    <citation type="submission" date="2020-12" db="EMBL/GenBank/DDBJ databases">
        <title>FDA dAtabase for Regulatory Grade micrObial Sequences (FDA-ARGOS): Supporting development and validation of Infectious Disease Dx tests.</title>
        <authorList>
            <person name="Sproer C."/>
            <person name="Gronow S."/>
            <person name="Severitt S."/>
            <person name="Schroder I."/>
            <person name="Tallon L."/>
            <person name="Sadzewicz L."/>
            <person name="Zhao X."/>
            <person name="Boylan J."/>
            <person name="Ott S."/>
            <person name="Bowen H."/>
            <person name="Vavikolanu K."/>
            <person name="Mehta A."/>
            <person name="Aluvathingal J."/>
            <person name="Nadendla S."/>
            <person name="Lowell S."/>
            <person name="Myers T."/>
            <person name="Yan Y."/>
            <person name="Sichtig H."/>
        </authorList>
    </citation>
    <scope>NUCLEOTIDE SEQUENCE [LARGE SCALE GENOMIC DNA]</scope>
    <source>
        <strain evidence="10 11">FDAARGOS_881</strain>
    </source>
</reference>
<dbReference type="GO" id="GO:0007165">
    <property type="term" value="P:signal transduction"/>
    <property type="evidence" value="ECO:0007669"/>
    <property type="project" value="UniProtKB-KW"/>
</dbReference>
<dbReference type="Pfam" id="PF00672">
    <property type="entry name" value="HAMP"/>
    <property type="match status" value="1"/>
</dbReference>
<dbReference type="InterPro" id="IPR004089">
    <property type="entry name" value="MCPsignal_dom"/>
</dbReference>
<keyword evidence="2" id="KW-0145">Chemotaxis</keyword>
<comment type="similarity">
    <text evidence="3">Belongs to the methyl-accepting chemotaxis (MCP) protein family.</text>
</comment>
<dbReference type="SMART" id="SM00283">
    <property type="entry name" value="MA"/>
    <property type="match status" value="1"/>
</dbReference>
<gene>
    <name evidence="10" type="ORF">I6G38_07370</name>
</gene>
<keyword evidence="7" id="KW-0812">Transmembrane</keyword>
<organism evidence="10 11">
    <name type="scientific">Sphingomonas paucimobilis</name>
    <name type="common">Pseudomonas paucimobilis</name>
    <dbReference type="NCBI Taxonomy" id="13689"/>
    <lineage>
        <taxon>Bacteria</taxon>
        <taxon>Pseudomonadati</taxon>
        <taxon>Pseudomonadota</taxon>
        <taxon>Alphaproteobacteria</taxon>
        <taxon>Sphingomonadales</taxon>
        <taxon>Sphingomonadaceae</taxon>
        <taxon>Sphingomonas</taxon>
    </lineage>
</organism>
<evidence type="ECO:0000256" key="3">
    <source>
        <dbReference type="ARBA" id="ARBA00029447"/>
    </source>
</evidence>
<dbReference type="Proteomes" id="UP000594836">
    <property type="component" value="Chromosome"/>
</dbReference>
<keyword evidence="7" id="KW-0472">Membrane</keyword>
<keyword evidence="5" id="KW-0175">Coiled coil</keyword>
<feature type="transmembrane region" description="Helical" evidence="7">
    <location>
        <begin position="46"/>
        <end position="68"/>
    </location>
</feature>
<evidence type="ECO:0000256" key="7">
    <source>
        <dbReference type="SAM" id="Phobius"/>
    </source>
</evidence>
<feature type="compositionally biased region" description="Polar residues" evidence="6">
    <location>
        <begin position="432"/>
        <end position="445"/>
    </location>
</feature>
<sequence length="464" mass="48168">MAHFRQRVRPAERLASKIADAKIDSLNGEVATLHARAEDIAERGRWILIGATVLLAITGLATGLFMALRTVVRPLHELRAAMGSLAEGQTDAVIPHGARDDEVGEMARSMAAFRDQLAQAEQAKAAQTTLIVDSIGRGLSSLAQGNLTARIDAPLDEPFARLKADFNGAMEALEAALALVADAAGGIRAGSMDIRQASDDLSQRTEQQAASLEETAAAVEEITATVCDAASGTAEAARAVERTRNDARDGGAVVDRARTAMGGIEQASTEIAEIIGVIDGIAFQTNLLALNAGVEAARAGDAGKGFAVVASEVRALAQRSAEAAHNVKARILASSDQVRAGVALVGETGDALDRINQGMAQIGALMTGIADDTARQANGMGHINTALLEMDGVTQQNAAMVEQATAAARNLAQEAEQLNDAVSRFRLTAPTSAPTSVMASRTASASPVHDVRRRAANDGGWSAF</sequence>
<dbReference type="PROSITE" id="PS50111">
    <property type="entry name" value="CHEMOTAXIS_TRANSDUC_2"/>
    <property type="match status" value="1"/>
</dbReference>
<keyword evidence="7" id="KW-1133">Transmembrane helix</keyword>
<dbReference type="SUPFAM" id="SSF58104">
    <property type="entry name" value="Methyl-accepting chemotaxis protein (MCP) signaling domain"/>
    <property type="match status" value="1"/>
</dbReference>
<evidence type="ECO:0000259" key="9">
    <source>
        <dbReference type="PROSITE" id="PS50885"/>
    </source>
</evidence>
<dbReference type="InterPro" id="IPR004090">
    <property type="entry name" value="Chemotax_Me-accpt_rcpt"/>
</dbReference>
<dbReference type="CDD" id="cd11386">
    <property type="entry name" value="MCP_signal"/>
    <property type="match status" value="1"/>
</dbReference>
<dbReference type="PRINTS" id="PR00260">
    <property type="entry name" value="CHEMTRNSDUCR"/>
</dbReference>
<feature type="domain" description="HAMP" evidence="9">
    <location>
        <begin position="126"/>
        <end position="178"/>
    </location>
</feature>
<dbReference type="SMART" id="SM00304">
    <property type="entry name" value="HAMP"/>
    <property type="match status" value="2"/>
</dbReference>
<evidence type="ECO:0000256" key="1">
    <source>
        <dbReference type="ARBA" id="ARBA00004370"/>
    </source>
</evidence>
<dbReference type="FunFam" id="1.10.287.950:FF:000001">
    <property type="entry name" value="Methyl-accepting chemotaxis sensory transducer"/>
    <property type="match status" value="1"/>
</dbReference>
<dbReference type="CDD" id="cd06225">
    <property type="entry name" value="HAMP"/>
    <property type="match status" value="1"/>
</dbReference>
<dbReference type="Gene3D" id="6.10.340.10">
    <property type="match status" value="1"/>
</dbReference>
<dbReference type="GO" id="GO:0006935">
    <property type="term" value="P:chemotaxis"/>
    <property type="evidence" value="ECO:0007669"/>
    <property type="project" value="UniProtKB-KW"/>
</dbReference>
<protein>
    <submittedName>
        <fullName evidence="10">Methyl-accepting chemotaxis protein</fullName>
    </submittedName>
</protein>
<dbReference type="Gene3D" id="1.10.287.950">
    <property type="entry name" value="Methyl-accepting chemotaxis protein"/>
    <property type="match status" value="1"/>
</dbReference>
<dbReference type="PANTHER" id="PTHR43531">
    <property type="entry name" value="PROTEIN ICFG"/>
    <property type="match status" value="1"/>
</dbReference>
<evidence type="ECO:0000256" key="4">
    <source>
        <dbReference type="PROSITE-ProRule" id="PRU00284"/>
    </source>
</evidence>
<feature type="coiled-coil region" evidence="5">
    <location>
        <begin position="401"/>
        <end position="428"/>
    </location>
</feature>
<dbReference type="GO" id="GO:0004888">
    <property type="term" value="F:transmembrane signaling receptor activity"/>
    <property type="evidence" value="ECO:0007669"/>
    <property type="project" value="InterPro"/>
</dbReference>
<evidence type="ECO:0000313" key="10">
    <source>
        <dbReference type="EMBL" id="QPT10585.1"/>
    </source>
</evidence>
<dbReference type="Pfam" id="PF00015">
    <property type="entry name" value="MCPsignal"/>
    <property type="match status" value="1"/>
</dbReference>
<evidence type="ECO:0000256" key="6">
    <source>
        <dbReference type="SAM" id="MobiDB-lite"/>
    </source>
</evidence>
<name>A0A7T3E7F3_SPHPI</name>
<evidence type="ECO:0000256" key="5">
    <source>
        <dbReference type="SAM" id="Coils"/>
    </source>
</evidence>
<proteinExistence type="inferred from homology"/>
<feature type="domain" description="Methyl-accepting transducer" evidence="8">
    <location>
        <begin position="183"/>
        <end position="412"/>
    </location>
</feature>
<dbReference type="GO" id="GO:0016020">
    <property type="term" value="C:membrane"/>
    <property type="evidence" value="ECO:0007669"/>
    <property type="project" value="UniProtKB-SubCell"/>
</dbReference>
<accession>A0A7T3E7F3</accession>
<dbReference type="PANTHER" id="PTHR43531:SF11">
    <property type="entry name" value="METHYL-ACCEPTING CHEMOTAXIS PROTEIN 3"/>
    <property type="match status" value="1"/>
</dbReference>
<feature type="domain" description="HAMP" evidence="9">
    <location>
        <begin position="69"/>
        <end position="122"/>
    </location>
</feature>